<evidence type="ECO:0000313" key="3">
    <source>
        <dbReference type="EMBL" id="KAK7032043.1"/>
    </source>
</evidence>
<dbReference type="Gene3D" id="1.25.40.10">
    <property type="entry name" value="Tetratricopeptide repeat domain"/>
    <property type="match status" value="1"/>
</dbReference>
<dbReference type="SUPFAM" id="SSF82199">
    <property type="entry name" value="SET domain"/>
    <property type="match status" value="1"/>
</dbReference>
<evidence type="ECO:0000259" key="2">
    <source>
        <dbReference type="PROSITE" id="PS50280"/>
    </source>
</evidence>
<sequence>MKRGFLKTAKAHPKGAKPENAKQEISTPNCSVFDFASLSKEIGGLKREKGLEVHDQPTTLTDGPECLVNGLTKRKIVNTPSYPEPLPRPTQSDCYRVQDIPGKGRGLVATKDIKWGDLILAERAFIIIPAAMPTSIGTIPSHFTEAQRQQVSLLEMEKMMEMIYKSMPEEYQKAYMDLYNCHTEDGSGPLHGIFRTNAIAISDYYMPVKPGEPDKVGRYGGTFNDVSKINHSCRPNVEPHWDSPTFSMHLRAVRDIKKGEELCFSYISDLLVPASSRQRDLRSYGFECTCEACSDAAASDARRKEIRKISAPQFHFFNDSDELGKKVFEPLFRGLELMETEGLQSREQYGESLSRLSQMLCDKTGKKYKEMHDAYCRAQRSARNADVAKKAKEDLMLLDMMEKMMGDMGRQMGYKVSSCTFPSGGVQEVVPQ</sequence>
<dbReference type="PROSITE" id="PS50280">
    <property type="entry name" value="SET"/>
    <property type="match status" value="1"/>
</dbReference>
<dbReference type="EMBL" id="JAYKXP010000068">
    <property type="protein sequence ID" value="KAK7032043.1"/>
    <property type="molecule type" value="Genomic_DNA"/>
</dbReference>
<dbReference type="PANTHER" id="PTHR47332:SF4">
    <property type="entry name" value="SET DOMAIN-CONTAINING PROTEIN 5"/>
    <property type="match status" value="1"/>
</dbReference>
<dbReference type="Pfam" id="PF00856">
    <property type="entry name" value="SET"/>
    <property type="match status" value="1"/>
</dbReference>
<name>A0AAW0C3A9_9AGAR</name>
<gene>
    <name evidence="3" type="ORF">VNI00_013411</name>
</gene>
<reference evidence="3 4" key="1">
    <citation type="submission" date="2024-01" db="EMBL/GenBank/DDBJ databases">
        <title>A draft genome for a cacao thread blight-causing isolate of Paramarasmius palmivorus.</title>
        <authorList>
            <person name="Baruah I.K."/>
            <person name="Bukari Y."/>
            <person name="Amoako-Attah I."/>
            <person name="Meinhardt L.W."/>
            <person name="Bailey B.A."/>
            <person name="Cohen S.P."/>
        </authorList>
    </citation>
    <scope>NUCLEOTIDE SEQUENCE [LARGE SCALE GENOMIC DNA]</scope>
    <source>
        <strain evidence="3 4">GH-12</strain>
    </source>
</reference>
<dbReference type="InterPro" id="IPR053185">
    <property type="entry name" value="SET_domain_protein"/>
</dbReference>
<dbReference type="AlphaFoldDB" id="A0AAW0C3A9"/>
<dbReference type="PANTHER" id="PTHR47332">
    <property type="entry name" value="SET DOMAIN-CONTAINING PROTEIN 5"/>
    <property type="match status" value="1"/>
</dbReference>
<feature type="domain" description="SET" evidence="2">
    <location>
        <begin position="92"/>
        <end position="267"/>
    </location>
</feature>
<dbReference type="Gene3D" id="2.170.270.10">
    <property type="entry name" value="SET domain"/>
    <property type="match status" value="1"/>
</dbReference>
<accession>A0AAW0C3A9</accession>
<feature type="region of interest" description="Disordered" evidence="1">
    <location>
        <begin position="1"/>
        <end position="24"/>
    </location>
</feature>
<comment type="caution">
    <text evidence="3">The sequence shown here is derived from an EMBL/GenBank/DDBJ whole genome shotgun (WGS) entry which is preliminary data.</text>
</comment>
<dbReference type="InterPro" id="IPR011990">
    <property type="entry name" value="TPR-like_helical_dom_sf"/>
</dbReference>
<protein>
    <recommendedName>
        <fullName evidence="2">SET domain-containing protein</fullName>
    </recommendedName>
</protein>
<dbReference type="SMART" id="SM00317">
    <property type="entry name" value="SET"/>
    <property type="match status" value="1"/>
</dbReference>
<dbReference type="Proteomes" id="UP001383192">
    <property type="component" value="Unassembled WGS sequence"/>
</dbReference>
<proteinExistence type="predicted"/>
<dbReference type="InterPro" id="IPR001214">
    <property type="entry name" value="SET_dom"/>
</dbReference>
<organism evidence="3 4">
    <name type="scientific">Paramarasmius palmivorus</name>
    <dbReference type="NCBI Taxonomy" id="297713"/>
    <lineage>
        <taxon>Eukaryota</taxon>
        <taxon>Fungi</taxon>
        <taxon>Dikarya</taxon>
        <taxon>Basidiomycota</taxon>
        <taxon>Agaricomycotina</taxon>
        <taxon>Agaricomycetes</taxon>
        <taxon>Agaricomycetidae</taxon>
        <taxon>Agaricales</taxon>
        <taxon>Marasmiineae</taxon>
        <taxon>Marasmiaceae</taxon>
        <taxon>Paramarasmius</taxon>
    </lineage>
</organism>
<feature type="compositionally biased region" description="Basic residues" evidence="1">
    <location>
        <begin position="1"/>
        <end position="15"/>
    </location>
</feature>
<dbReference type="CDD" id="cd20071">
    <property type="entry name" value="SET_SMYD"/>
    <property type="match status" value="1"/>
</dbReference>
<evidence type="ECO:0000313" key="4">
    <source>
        <dbReference type="Proteomes" id="UP001383192"/>
    </source>
</evidence>
<evidence type="ECO:0000256" key="1">
    <source>
        <dbReference type="SAM" id="MobiDB-lite"/>
    </source>
</evidence>
<dbReference type="InterPro" id="IPR046341">
    <property type="entry name" value="SET_dom_sf"/>
</dbReference>
<keyword evidence="4" id="KW-1185">Reference proteome</keyword>